<accession>A0A1F2PIT3</accession>
<keyword evidence="1" id="KW-0812">Transmembrane</keyword>
<keyword evidence="1" id="KW-1133">Transmembrane helix</keyword>
<name>A0A1F2PIT3_9FIRM</name>
<protein>
    <submittedName>
        <fullName evidence="2">Uncharacterized protein</fullName>
    </submittedName>
</protein>
<feature type="transmembrane region" description="Helical" evidence="1">
    <location>
        <begin position="12"/>
        <end position="35"/>
    </location>
</feature>
<dbReference type="EMBL" id="LKEU01000024">
    <property type="protein sequence ID" value="OFV71243.1"/>
    <property type="molecule type" value="Genomic_DNA"/>
</dbReference>
<dbReference type="AlphaFoldDB" id="A0A1F2PIT3"/>
<evidence type="ECO:0000256" key="1">
    <source>
        <dbReference type="SAM" id="Phobius"/>
    </source>
</evidence>
<gene>
    <name evidence="2" type="ORF">ACWI_11570</name>
</gene>
<dbReference type="Proteomes" id="UP000176244">
    <property type="component" value="Unassembled WGS sequence"/>
</dbReference>
<organism evidence="2 3">
    <name type="scientific">Acetobacterium wieringae</name>
    <dbReference type="NCBI Taxonomy" id="52694"/>
    <lineage>
        <taxon>Bacteria</taxon>
        <taxon>Bacillati</taxon>
        <taxon>Bacillota</taxon>
        <taxon>Clostridia</taxon>
        <taxon>Eubacteriales</taxon>
        <taxon>Eubacteriaceae</taxon>
        <taxon>Acetobacterium</taxon>
    </lineage>
</organism>
<comment type="caution">
    <text evidence="2">The sequence shown here is derived from an EMBL/GenBank/DDBJ whole genome shotgun (WGS) entry which is preliminary data.</text>
</comment>
<evidence type="ECO:0000313" key="2">
    <source>
        <dbReference type="EMBL" id="OFV71243.1"/>
    </source>
</evidence>
<sequence>MVAFSSGVQVRRFLLMCIVYLIFWILCPTICEHYIEMDSLGEKEQWKLNFLANAENFELKEIASIETPVRSIDIANIQLIVWLIPAESKVFAEDFFAKFYDVTIVGTTLALCR</sequence>
<evidence type="ECO:0000313" key="3">
    <source>
        <dbReference type="Proteomes" id="UP000176244"/>
    </source>
</evidence>
<keyword evidence="1" id="KW-0472">Membrane</keyword>
<proteinExistence type="predicted"/>
<reference evidence="2 3" key="1">
    <citation type="submission" date="2015-09" db="EMBL/GenBank/DDBJ databases">
        <title>Genome sequence of Acetobacterium wieringae DSM 1911.</title>
        <authorList>
            <person name="Poehlein A."/>
            <person name="Bengelsdorf F.R."/>
            <person name="Schiel-Bengelsdorf B."/>
            <person name="Duerre P."/>
            <person name="Daniel R."/>
        </authorList>
    </citation>
    <scope>NUCLEOTIDE SEQUENCE [LARGE SCALE GENOMIC DNA]</scope>
    <source>
        <strain evidence="2 3">DSM 1911</strain>
    </source>
</reference>
<dbReference type="STRING" id="52694.ACWI_11570"/>